<dbReference type="EMBL" id="JBHSFN010000002">
    <property type="protein sequence ID" value="MFC4585420.1"/>
    <property type="molecule type" value="Genomic_DNA"/>
</dbReference>
<protein>
    <recommendedName>
        <fullName evidence="3">Tetratricopeptide repeat protein</fullName>
    </recommendedName>
</protein>
<reference evidence="2" key="1">
    <citation type="journal article" date="2019" name="Int. J. Syst. Evol. Microbiol.">
        <title>The Global Catalogue of Microorganisms (GCM) 10K type strain sequencing project: providing services to taxonomists for standard genome sequencing and annotation.</title>
        <authorList>
            <consortium name="The Broad Institute Genomics Platform"/>
            <consortium name="The Broad Institute Genome Sequencing Center for Infectious Disease"/>
            <person name="Wu L."/>
            <person name="Ma J."/>
        </authorList>
    </citation>
    <scope>NUCLEOTIDE SEQUENCE [LARGE SCALE GENOMIC DNA]</scope>
    <source>
        <strain evidence="2">CCUG 49560</strain>
    </source>
</reference>
<dbReference type="InterPro" id="IPR011990">
    <property type="entry name" value="TPR-like_helical_dom_sf"/>
</dbReference>
<evidence type="ECO:0000313" key="2">
    <source>
        <dbReference type="Proteomes" id="UP001595891"/>
    </source>
</evidence>
<evidence type="ECO:0008006" key="3">
    <source>
        <dbReference type="Google" id="ProtNLM"/>
    </source>
</evidence>
<proteinExistence type="predicted"/>
<dbReference type="Proteomes" id="UP001595891">
    <property type="component" value="Unassembled WGS sequence"/>
</dbReference>
<dbReference type="RefSeq" id="WP_262843004.1">
    <property type="nucleotide sequence ID" value="NZ_JANZYP010000015.1"/>
</dbReference>
<accession>A0ABV9E7D1</accession>
<dbReference type="Gene3D" id="1.25.40.10">
    <property type="entry name" value="Tetratricopeptide repeat domain"/>
    <property type="match status" value="1"/>
</dbReference>
<gene>
    <name evidence="1" type="ORF">ACFO8L_05030</name>
</gene>
<dbReference type="SUPFAM" id="SSF48452">
    <property type="entry name" value="TPR-like"/>
    <property type="match status" value="1"/>
</dbReference>
<keyword evidence="2" id="KW-1185">Reference proteome</keyword>
<organism evidence="1 2">
    <name type="scientific">Sphaerisporangium corydalis</name>
    <dbReference type="NCBI Taxonomy" id="1441875"/>
    <lineage>
        <taxon>Bacteria</taxon>
        <taxon>Bacillati</taxon>
        <taxon>Actinomycetota</taxon>
        <taxon>Actinomycetes</taxon>
        <taxon>Streptosporangiales</taxon>
        <taxon>Streptosporangiaceae</taxon>
        <taxon>Sphaerisporangium</taxon>
    </lineage>
</organism>
<sequence>MSVDGYRVLLDCRRRSEILRAQGLGFDQIADIFALYHDVGPLKLHRYARGLTGAEAVAAYNDLDPAGTAALREARLYVFEAWPGSERRPGARALAILARVYRTTARRLVTDEVYASYTVRDRDLIDRADHRHLDSHQHRHVPGPEPVRASMEAEAVYTRGMTSPVSVPGLVPGSALVPALGPGSASSECAALLRALGVEEADVKRRDLLFELALALGGAPAVVLLRHLSPPEKDRLVAAVRTPGRVDAGTVEVVEKLTAHCRRLDDEFGPETVLPIVDSQRILVTGLLDKEVLLPSLRVRLTHTYAQLSQLAGYLHYDLMDYAGARRRYEEALEAAHEVREPALIIYLHTCMSWMAIDQGKVGLALDHAYAAEGWIRHCRSVLARSVHMMNLARVLAHDGRFIDSERALDQSLKLVQRPPDEADPVYLYWCTPDWMQNHAAECLLTLRRFEDTIRSAERTLAGSTTPALVRGQALLYYANALTAKREIPSAVARIRDAARLTRTHTSGRLPHAIRQARAHLRPWEANKHVRHLDDELLSLRIAAHVKDDQ</sequence>
<name>A0ABV9E7D1_9ACTN</name>
<evidence type="ECO:0000313" key="1">
    <source>
        <dbReference type="EMBL" id="MFC4585420.1"/>
    </source>
</evidence>
<comment type="caution">
    <text evidence="1">The sequence shown here is derived from an EMBL/GenBank/DDBJ whole genome shotgun (WGS) entry which is preliminary data.</text>
</comment>